<dbReference type="SFLD" id="SFLDS00005">
    <property type="entry name" value="Isoprenoid_Synthase_Type_I"/>
    <property type="match status" value="1"/>
</dbReference>
<organism evidence="4 5">
    <name type="scientific">Streptomyces uncialis</name>
    <dbReference type="NCBI Taxonomy" id="1048205"/>
    <lineage>
        <taxon>Bacteria</taxon>
        <taxon>Bacillati</taxon>
        <taxon>Actinomycetota</taxon>
        <taxon>Actinomycetes</taxon>
        <taxon>Kitasatosporales</taxon>
        <taxon>Streptomycetaceae</taxon>
        <taxon>Streptomyces</taxon>
    </lineage>
</organism>
<evidence type="ECO:0000256" key="2">
    <source>
        <dbReference type="RuleBase" id="RU366034"/>
    </source>
</evidence>
<keyword evidence="2" id="KW-0460">Magnesium</keyword>
<dbReference type="SFLD" id="SFLDG01020">
    <property type="entry name" value="Terpene_Cyclase_Like_2"/>
    <property type="match status" value="1"/>
</dbReference>
<sequence length="440" mass="48627">MLMDLAVPRLRLDLPSGLHPHEDRTQQHTQAWVQEMGMIANSPKVREVCDSFLLGRLAARVCPHASVGRLYVLADWTSAYFVLDDVLDDTVEARDPEVATEIADQFIAPFLGTAPRTGRHRAGDVLAVPRIREGLADLWARTRPGMTAAWTNRLVHDMTDYLYSHVRQSEINSSETPFDEDAYCAHRLLTSAMYVSADLIEVATARPVPEHLIRNPDIATIREAASHVVAWVNDLYSAPEEIRLNDLCNYVVVLTSKLDVSLQEAADLVAQRVDVQVGRFLAAESRAEAVLYPHLQPDDRQALTEMVEGLKTWMTGNALWAEETARYTDRATRRPAPCSTSPHSSDDPGSNRGTGPAQNPRRPCPAPPRMPHDGQRVTGQCRSTPARAKPQAPRAHRVEPAGSRVPPPRIRHQAPPAATGPAHPASPPHPPHRRPESGQL</sequence>
<evidence type="ECO:0000256" key="3">
    <source>
        <dbReference type="SAM" id="MobiDB-lite"/>
    </source>
</evidence>
<dbReference type="AlphaFoldDB" id="A0A1Q4V3D1"/>
<dbReference type="GO" id="GO:0010333">
    <property type="term" value="F:terpene synthase activity"/>
    <property type="evidence" value="ECO:0007669"/>
    <property type="project" value="InterPro"/>
</dbReference>
<keyword evidence="1 2" id="KW-0456">Lyase</keyword>
<dbReference type="Gene3D" id="1.10.600.10">
    <property type="entry name" value="Farnesyl Diphosphate Synthase"/>
    <property type="match status" value="1"/>
</dbReference>
<dbReference type="InterPro" id="IPR034686">
    <property type="entry name" value="Terpene_cyclase-like_2"/>
</dbReference>
<keyword evidence="5" id="KW-1185">Reference proteome</keyword>
<dbReference type="STRING" id="1048205.AB852_26000"/>
<feature type="compositionally biased region" description="Low complexity" evidence="3">
    <location>
        <begin position="414"/>
        <end position="423"/>
    </location>
</feature>
<feature type="compositionally biased region" description="Polar residues" evidence="3">
    <location>
        <begin position="338"/>
        <end position="357"/>
    </location>
</feature>
<accession>A0A1Q4V3D1</accession>
<dbReference type="Proteomes" id="UP000186455">
    <property type="component" value="Unassembled WGS sequence"/>
</dbReference>
<dbReference type="EMBL" id="LFBV01000007">
    <property type="protein sequence ID" value="OKH92358.1"/>
    <property type="molecule type" value="Genomic_DNA"/>
</dbReference>
<comment type="similarity">
    <text evidence="2">Belongs to the terpene synthase family.</text>
</comment>
<protein>
    <recommendedName>
        <fullName evidence="2">Terpene synthase</fullName>
        <ecNumber evidence="2">4.2.3.-</ecNumber>
    </recommendedName>
</protein>
<dbReference type="GO" id="GO:0046872">
    <property type="term" value="F:metal ion binding"/>
    <property type="evidence" value="ECO:0007669"/>
    <property type="project" value="UniProtKB-KW"/>
</dbReference>
<dbReference type="Pfam" id="PF19086">
    <property type="entry name" value="Terpene_syn_C_2"/>
    <property type="match status" value="1"/>
</dbReference>
<feature type="region of interest" description="Disordered" evidence="3">
    <location>
        <begin position="327"/>
        <end position="440"/>
    </location>
</feature>
<dbReference type="PANTHER" id="PTHR35201:SF4">
    <property type="entry name" value="BETA-PINACENE SYNTHASE-RELATED"/>
    <property type="match status" value="1"/>
</dbReference>
<name>A0A1Q4V3D1_9ACTN</name>
<dbReference type="EC" id="4.2.3.-" evidence="2"/>
<evidence type="ECO:0000313" key="5">
    <source>
        <dbReference type="Proteomes" id="UP000186455"/>
    </source>
</evidence>
<evidence type="ECO:0000256" key="1">
    <source>
        <dbReference type="ARBA" id="ARBA00023239"/>
    </source>
</evidence>
<dbReference type="InterPro" id="IPR008949">
    <property type="entry name" value="Isoprenoid_synthase_dom_sf"/>
</dbReference>
<proteinExistence type="inferred from homology"/>
<comment type="cofactor">
    <cofactor evidence="2">
        <name>Mg(2+)</name>
        <dbReference type="ChEBI" id="CHEBI:18420"/>
    </cofactor>
</comment>
<dbReference type="PANTHER" id="PTHR35201">
    <property type="entry name" value="TERPENE SYNTHASE"/>
    <property type="match status" value="1"/>
</dbReference>
<gene>
    <name evidence="4" type="ORF">AB852_26000</name>
</gene>
<keyword evidence="2" id="KW-0479">Metal-binding</keyword>
<reference evidence="4 5" key="1">
    <citation type="submission" date="2015-06" db="EMBL/GenBank/DDBJ databases">
        <title>Cloning and characterization of the uncialamcin biosynthetic gene cluster.</title>
        <authorList>
            <person name="Yan X."/>
            <person name="Huang T."/>
            <person name="Ge H."/>
            <person name="Shen B."/>
        </authorList>
    </citation>
    <scope>NUCLEOTIDE SEQUENCE [LARGE SCALE GENOMIC DNA]</scope>
    <source>
        <strain evidence="4 5">DCA2648</strain>
    </source>
</reference>
<evidence type="ECO:0000313" key="4">
    <source>
        <dbReference type="EMBL" id="OKH92358.1"/>
    </source>
</evidence>
<comment type="caution">
    <text evidence="4">The sequence shown here is derived from an EMBL/GenBank/DDBJ whole genome shotgun (WGS) entry which is preliminary data.</text>
</comment>
<dbReference type="SUPFAM" id="SSF48576">
    <property type="entry name" value="Terpenoid synthases"/>
    <property type="match status" value="1"/>
</dbReference>